<dbReference type="Pfam" id="PF07690">
    <property type="entry name" value="MFS_1"/>
    <property type="match status" value="1"/>
</dbReference>
<feature type="transmembrane region" description="Helical" evidence="1">
    <location>
        <begin position="6"/>
        <end position="22"/>
    </location>
</feature>
<evidence type="ECO:0000313" key="3">
    <source>
        <dbReference type="Proteomes" id="UP001447516"/>
    </source>
</evidence>
<dbReference type="RefSeq" id="WP_346228679.1">
    <property type="nucleotide sequence ID" value="NZ_JBDJAW010000025.1"/>
</dbReference>
<name>A0ABV0ATP9_9ACTN</name>
<feature type="transmembrane region" description="Helical" evidence="1">
    <location>
        <begin position="264"/>
        <end position="283"/>
    </location>
</feature>
<accession>A0ABV0ATP9</accession>
<dbReference type="PANTHER" id="PTHR23530:SF1">
    <property type="entry name" value="PERMEASE, MAJOR FACILITATOR SUPERFAMILY-RELATED"/>
    <property type="match status" value="1"/>
</dbReference>
<dbReference type="EMBL" id="JBDJAW010000025">
    <property type="protein sequence ID" value="MEN3538660.1"/>
    <property type="molecule type" value="Genomic_DNA"/>
</dbReference>
<feature type="transmembrane region" description="Helical" evidence="1">
    <location>
        <begin position="348"/>
        <end position="369"/>
    </location>
</feature>
<reference evidence="2 3" key="1">
    <citation type="submission" date="2024-05" db="EMBL/GenBank/DDBJ databases">
        <title>Microbispora sp.ZYX-F-249.</title>
        <authorList>
            <person name="Xie H."/>
        </authorList>
    </citation>
    <scope>NUCLEOTIDE SEQUENCE [LARGE SCALE GENOMIC DNA]</scope>
    <source>
        <strain evidence="2 3">ZYX-F-249</strain>
    </source>
</reference>
<comment type="caution">
    <text evidence="2">The sequence shown here is derived from an EMBL/GenBank/DDBJ whole genome shotgun (WGS) entry which is preliminary data.</text>
</comment>
<keyword evidence="1" id="KW-0472">Membrane</keyword>
<feature type="transmembrane region" description="Helical" evidence="1">
    <location>
        <begin position="289"/>
        <end position="309"/>
    </location>
</feature>
<feature type="transmembrane region" description="Helical" evidence="1">
    <location>
        <begin position="239"/>
        <end position="257"/>
    </location>
</feature>
<keyword evidence="1" id="KW-1133">Transmembrane helix</keyword>
<feature type="transmembrane region" description="Helical" evidence="1">
    <location>
        <begin position="321"/>
        <end position="342"/>
    </location>
</feature>
<dbReference type="InterPro" id="IPR011701">
    <property type="entry name" value="MFS"/>
</dbReference>
<dbReference type="Gene3D" id="1.20.1250.20">
    <property type="entry name" value="MFS general substrate transporter like domains"/>
    <property type="match status" value="1"/>
</dbReference>
<evidence type="ECO:0000256" key="1">
    <source>
        <dbReference type="SAM" id="Phobius"/>
    </source>
</evidence>
<keyword evidence="1" id="KW-0812">Transmembrane</keyword>
<gene>
    <name evidence="2" type="ORF">AAH991_26350</name>
</gene>
<dbReference type="CDD" id="cd06174">
    <property type="entry name" value="MFS"/>
    <property type="match status" value="1"/>
</dbReference>
<evidence type="ECO:0000313" key="2">
    <source>
        <dbReference type="EMBL" id="MEN3538660.1"/>
    </source>
</evidence>
<dbReference type="PANTHER" id="PTHR23530">
    <property type="entry name" value="TRANSPORT PROTEIN-RELATED"/>
    <property type="match status" value="1"/>
</dbReference>
<dbReference type="SUPFAM" id="SSF103473">
    <property type="entry name" value="MFS general substrate transporter"/>
    <property type="match status" value="1"/>
</dbReference>
<dbReference type="Proteomes" id="UP001447516">
    <property type="component" value="Unassembled WGS sequence"/>
</dbReference>
<feature type="transmembrane region" description="Helical" evidence="1">
    <location>
        <begin position="127"/>
        <end position="147"/>
    </location>
</feature>
<dbReference type="InterPro" id="IPR036259">
    <property type="entry name" value="MFS_trans_sf"/>
</dbReference>
<feature type="transmembrane region" description="Helical" evidence="1">
    <location>
        <begin position="34"/>
        <end position="53"/>
    </location>
</feature>
<keyword evidence="3" id="KW-1185">Reference proteome</keyword>
<proteinExistence type="predicted"/>
<sequence length="374" mass="37995">MYAYAFLEDFVVLYPVYALLFAENGLSPAQISSLFVIWSVTGFVLEVPSGVWADLVSRRSLLAVAPLLTGTGYALWTFAPSYWSFALGFVLWGAGGSLRSGTLQALVYEELGRWGATARFPALAGRAAALGTTAVMAATALAGPVLAVGGMRAAGLASVLVTLLGAAVGLSFPESRGDRDRPGVAGGYVAVLRDGLAQVREGPAVRRAIVVLSATSVAGAMDEYVPLLAEATGVSIGRVPLLVLLVSAGGMVGGWFAGRGRGALAPALVTAACCMAAGAVAASAGRPEALTLVAVAFGLFQWATAALEARLQEGISDGARATVTSMAGVGTEIVALTVYGGYAAGSVWTGPGPLFAVAAAPYLVIALAVRRKRP</sequence>
<organism evidence="2 3">
    <name type="scientific">Microbispora maris</name>
    <dbReference type="NCBI Taxonomy" id="3144104"/>
    <lineage>
        <taxon>Bacteria</taxon>
        <taxon>Bacillati</taxon>
        <taxon>Actinomycetota</taxon>
        <taxon>Actinomycetes</taxon>
        <taxon>Streptosporangiales</taxon>
        <taxon>Streptosporangiaceae</taxon>
        <taxon>Microbispora</taxon>
    </lineage>
</organism>
<dbReference type="InterPro" id="IPR053160">
    <property type="entry name" value="MFS_DHA3_Transporter"/>
</dbReference>
<protein>
    <submittedName>
        <fullName evidence="2">MFS transporter</fullName>
    </submittedName>
</protein>
<feature type="transmembrane region" description="Helical" evidence="1">
    <location>
        <begin position="153"/>
        <end position="172"/>
    </location>
</feature>